<gene>
    <name evidence="1" type="ORF">GALMADRAFT_736193</name>
</gene>
<dbReference type="HOGENOM" id="CLU_2654658_0_0_1"/>
<evidence type="ECO:0000313" key="1">
    <source>
        <dbReference type="EMBL" id="KDR72840.1"/>
    </source>
</evidence>
<sequence>MQARRYPSWRLHYLRLLRRPCVFGHPDMHDMEVVAASLSQKLVLDDKFVCKCLPMSITIDKCIPSTCSASSVPFYV</sequence>
<accession>A0A067SPH2</accession>
<protein>
    <submittedName>
        <fullName evidence="1">Uncharacterized protein</fullName>
    </submittedName>
</protein>
<dbReference type="Proteomes" id="UP000027222">
    <property type="component" value="Unassembled WGS sequence"/>
</dbReference>
<name>A0A067SPH2_GALM3</name>
<organism evidence="1 2">
    <name type="scientific">Galerina marginata (strain CBS 339.88)</name>
    <dbReference type="NCBI Taxonomy" id="685588"/>
    <lineage>
        <taxon>Eukaryota</taxon>
        <taxon>Fungi</taxon>
        <taxon>Dikarya</taxon>
        <taxon>Basidiomycota</taxon>
        <taxon>Agaricomycotina</taxon>
        <taxon>Agaricomycetes</taxon>
        <taxon>Agaricomycetidae</taxon>
        <taxon>Agaricales</taxon>
        <taxon>Agaricineae</taxon>
        <taxon>Strophariaceae</taxon>
        <taxon>Galerina</taxon>
    </lineage>
</organism>
<proteinExistence type="predicted"/>
<keyword evidence="2" id="KW-1185">Reference proteome</keyword>
<evidence type="ECO:0000313" key="2">
    <source>
        <dbReference type="Proteomes" id="UP000027222"/>
    </source>
</evidence>
<reference evidence="2" key="1">
    <citation type="journal article" date="2014" name="Proc. Natl. Acad. Sci. U.S.A.">
        <title>Extensive sampling of basidiomycete genomes demonstrates inadequacy of the white-rot/brown-rot paradigm for wood decay fungi.</title>
        <authorList>
            <person name="Riley R."/>
            <person name="Salamov A.A."/>
            <person name="Brown D.W."/>
            <person name="Nagy L.G."/>
            <person name="Floudas D."/>
            <person name="Held B.W."/>
            <person name="Levasseur A."/>
            <person name="Lombard V."/>
            <person name="Morin E."/>
            <person name="Otillar R."/>
            <person name="Lindquist E.A."/>
            <person name="Sun H."/>
            <person name="LaButti K.M."/>
            <person name="Schmutz J."/>
            <person name="Jabbour D."/>
            <person name="Luo H."/>
            <person name="Baker S.E."/>
            <person name="Pisabarro A.G."/>
            <person name="Walton J.D."/>
            <person name="Blanchette R.A."/>
            <person name="Henrissat B."/>
            <person name="Martin F."/>
            <person name="Cullen D."/>
            <person name="Hibbett D.S."/>
            <person name="Grigoriev I.V."/>
        </authorList>
    </citation>
    <scope>NUCLEOTIDE SEQUENCE [LARGE SCALE GENOMIC DNA]</scope>
    <source>
        <strain evidence="2">CBS 339.88</strain>
    </source>
</reference>
<dbReference type="EMBL" id="KL142387">
    <property type="protein sequence ID" value="KDR72840.1"/>
    <property type="molecule type" value="Genomic_DNA"/>
</dbReference>
<dbReference type="AlphaFoldDB" id="A0A067SPH2"/>